<sequence length="110" mass="12408">FWTYSPLVPPCAVAFGDNSTTSAVRIGTVVLFSTISRNQYEIILTNVLLILEFWISVRIQFLWAVQRCWRMAADLASTYVLCPCPSSVQYVLEVQSRAVSCPKTFLSHIT</sequence>
<evidence type="ECO:0000313" key="2">
    <source>
        <dbReference type="EMBL" id="KIK77768.1"/>
    </source>
</evidence>
<dbReference type="Proteomes" id="UP000054538">
    <property type="component" value="Unassembled WGS sequence"/>
</dbReference>
<evidence type="ECO:0000256" key="1">
    <source>
        <dbReference type="SAM" id="Phobius"/>
    </source>
</evidence>
<name>A0A0D0CQW2_9AGAM</name>
<dbReference type="InParanoid" id="A0A0D0CQW2"/>
<organism evidence="2 3">
    <name type="scientific">Paxillus rubicundulus Ve08.2h10</name>
    <dbReference type="NCBI Taxonomy" id="930991"/>
    <lineage>
        <taxon>Eukaryota</taxon>
        <taxon>Fungi</taxon>
        <taxon>Dikarya</taxon>
        <taxon>Basidiomycota</taxon>
        <taxon>Agaricomycotina</taxon>
        <taxon>Agaricomycetes</taxon>
        <taxon>Agaricomycetidae</taxon>
        <taxon>Boletales</taxon>
        <taxon>Paxilineae</taxon>
        <taxon>Paxillaceae</taxon>
        <taxon>Paxillus</taxon>
    </lineage>
</organism>
<proteinExistence type="predicted"/>
<gene>
    <name evidence="2" type="ORF">PAXRUDRAFT_165782</name>
</gene>
<evidence type="ECO:0000313" key="3">
    <source>
        <dbReference type="Proteomes" id="UP000054538"/>
    </source>
</evidence>
<dbReference type="OrthoDB" id="2928884at2759"/>
<reference evidence="2 3" key="1">
    <citation type="submission" date="2014-04" db="EMBL/GenBank/DDBJ databases">
        <authorList>
            <consortium name="DOE Joint Genome Institute"/>
            <person name="Kuo A."/>
            <person name="Kohler A."/>
            <person name="Jargeat P."/>
            <person name="Nagy L.G."/>
            <person name="Floudas D."/>
            <person name="Copeland A."/>
            <person name="Barry K.W."/>
            <person name="Cichocki N."/>
            <person name="Veneault-Fourrey C."/>
            <person name="LaButti K."/>
            <person name="Lindquist E.A."/>
            <person name="Lipzen A."/>
            <person name="Lundell T."/>
            <person name="Morin E."/>
            <person name="Murat C."/>
            <person name="Sun H."/>
            <person name="Tunlid A."/>
            <person name="Henrissat B."/>
            <person name="Grigoriev I.V."/>
            <person name="Hibbett D.S."/>
            <person name="Martin F."/>
            <person name="Nordberg H.P."/>
            <person name="Cantor M.N."/>
            <person name="Hua S.X."/>
        </authorList>
    </citation>
    <scope>NUCLEOTIDE SEQUENCE [LARGE SCALE GENOMIC DNA]</scope>
    <source>
        <strain evidence="2 3">Ve08.2h10</strain>
    </source>
</reference>
<accession>A0A0D0CQW2</accession>
<dbReference type="EMBL" id="KN826840">
    <property type="protein sequence ID" value="KIK77768.1"/>
    <property type="molecule type" value="Genomic_DNA"/>
</dbReference>
<keyword evidence="1" id="KW-1133">Transmembrane helix</keyword>
<keyword evidence="1" id="KW-0812">Transmembrane</keyword>
<keyword evidence="1" id="KW-0472">Membrane</keyword>
<dbReference type="HOGENOM" id="CLU_183423_0_0_1"/>
<protein>
    <submittedName>
        <fullName evidence="2">Uncharacterized protein</fullName>
    </submittedName>
</protein>
<feature type="non-terminal residue" evidence="2">
    <location>
        <position position="1"/>
    </location>
</feature>
<feature type="transmembrane region" description="Helical" evidence="1">
    <location>
        <begin position="42"/>
        <end position="65"/>
    </location>
</feature>
<dbReference type="AlphaFoldDB" id="A0A0D0CQW2"/>
<keyword evidence="3" id="KW-1185">Reference proteome</keyword>
<reference evidence="3" key="2">
    <citation type="submission" date="2015-01" db="EMBL/GenBank/DDBJ databases">
        <title>Evolutionary Origins and Diversification of the Mycorrhizal Mutualists.</title>
        <authorList>
            <consortium name="DOE Joint Genome Institute"/>
            <consortium name="Mycorrhizal Genomics Consortium"/>
            <person name="Kohler A."/>
            <person name="Kuo A."/>
            <person name="Nagy L.G."/>
            <person name="Floudas D."/>
            <person name="Copeland A."/>
            <person name="Barry K.W."/>
            <person name="Cichocki N."/>
            <person name="Veneault-Fourrey C."/>
            <person name="LaButti K."/>
            <person name="Lindquist E.A."/>
            <person name="Lipzen A."/>
            <person name="Lundell T."/>
            <person name="Morin E."/>
            <person name="Murat C."/>
            <person name="Riley R."/>
            <person name="Ohm R."/>
            <person name="Sun H."/>
            <person name="Tunlid A."/>
            <person name="Henrissat B."/>
            <person name="Grigoriev I.V."/>
            <person name="Hibbett D.S."/>
            <person name="Martin F."/>
        </authorList>
    </citation>
    <scope>NUCLEOTIDE SEQUENCE [LARGE SCALE GENOMIC DNA]</scope>
    <source>
        <strain evidence="3">Ve08.2h10</strain>
    </source>
</reference>